<dbReference type="EMBL" id="QTSX02000961">
    <property type="protein sequence ID" value="KAJ9083622.1"/>
    <property type="molecule type" value="Genomic_DNA"/>
</dbReference>
<name>A0ACC2UA25_9FUNG</name>
<accession>A0ACC2UA25</accession>
<reference evidence="1" key="1">
    <citation type="submission" date="2022-04" db="EMBL/GenBank/DDBJ databases">
        <title>Genome of the entomopathogenic fungus Entomophthora muscae.</title>
        <authorList>
            <person name="Elya C."/>
            <person name="Lovett B.R."/>
            <person name="Lee E."/>
            <person name="Macias A.M."/>
            <person name="Hajek A.E."/>
            <person name="De Bivort B.L."/>
            <person name="Kasson M.T."/>
            <person name="De Fine Licht H.H."/>
            <person name="Stajich J.E."/>
        </authorList>
    </citation>
    <scope>NUCLEOTIDE SEQUENCE</scope>
    <source>
        <strain evidence="1">Berkeley</strain>
    </source>
</reference>
<proteinExistence type="predicted"/>
<organism evidence="1 2">
    <name type="scientific">Entomophthora muscae</name>
    <dbReference type="NCBI Taxonomy" id="34485"/>
    <lineage>
        <taxon>Eukaryota</taxon>
        <taxon>Fungi</taxon>
        <taxon>Fungi incertae sedis</taxon>
        <taxon>Zoopagomycota</taxon>
        <taxon>Entomophthoromycotina</taxon>
        <taxon>Entomophthoromycetes</taxon>
        <taxon>Entomophthorales</taxon>
        <taxon>Entomophthoraceae</taxon>
        <taxon>Entomophthora</taxon>
    </lineage>
</organism>
<comment type="caution">
    <text evidence="1">The sequence shown here is derived from an EMBL/GenBank/DDBJ whole genome shotgun (WGS) entry which is preliminary data.</text>
</comment>
<gene>
    <name evidence="1" type="ORF">DSO57_1032878</name>
</gene>
<evidence type="ECO:0000313" key="2">
    <source>
        <dbReference type="Proteomes" id="UP001165960"/>
    </source>
</evidence>
<keyword evidence="2" id="KW-1185">Reference proteome</keyword>
<dbReference type="Proteomes" id="UP001165960">
    <property type="component" value="Unassembled WGS sequence"/>
</dbReference>
<protein>
    <submittedName>
        <fullName evidence="1">Uncharacterized protein</fullName>
    </submittedName>
</protein>
<evidence type="ECO:0000313" key="1">
    <source>
        <dbReference type="EMBL" id="KAJ9083622.1"/>
    </source>
</evidence>
<sequence>MTAQDPTYPPAHQEGQRRVELKGPENKRTFWAPDAHQSLSISEIEALEGRGIPSTDVELWIELQFDFNQIDIWLRAGFGPTKAQQWEAAGFTPACSSVWAKAGIDLEWAKVFRQL</sequence>